<dbReference type="PROSITE" id="PS50893">
    <property type="entry name" value="ABC_TRANSPORTER_2"/>
    <property type="match status" value="2"/>
</dbReference>
<feature type="domain" description="ABC transporter" evidence="13">
    <location>
        <begin position="295"/>
        <end position="540"/>
    </location>
</feature>
<keyword evidence="7" id="KW-0547">Nucleotide-binding</keyword>
<organism evidence="14 15">
    <name type="scientific">Reticulibacter mediterranei</name>
    <dbReference type="NCBI Taxonomy" id="2778369"/>
    <lineage>
        <taxon>Bacteria</taxon>
        <taxon>Bacillati</taxon>
        <taxon>Chloroflexota</taxon>
        <taxon>Ktedonobacteria</taxon>
        <taxon>Ktedonobacterales</taxon>
        <taxon>Reticulibacteraceae</taxon>
        <taxon>Reticulibacter</taxon>
    </lineage>
</organism>
<feature type="transmembrane region" description="Helical" evidence="12">
    <location>
        <begin position="632"/>
        <end position="650"/>
    </location>
</feature>
<keyword evidence="5 12" id="KW-0812">Transmembrane</keyword>
<dbReference type="GO" id="GO:0016887">
    <property type="term" value="F:ATP hydrolysis activity"/>
    <property type="evidence" value="ECO:0007669"/>
    <property type="project" value="InterPro"/>
</dbReference>
<dbReference type="InterPro" id="IPR003439">
    <property type="entry name" value="ABC_transporter-like_ATP-bd"/>
</dbReference>
<evidence type="ECO:0000256" key="11">
    <source>
        <dbReference type="ARBA" id="ARBA00023136"/>
    </source>
</evidence>
<dbReference type="GO" id="GO:0005524">
    <property type="term" value="F:ATP binding"/>
    <property type="evidence" value="ECO:0007669"/>
    <property type="project" value="UniProtKB-KW"/>
</dbReference>
<dbReference type="PANTHER" id="PTHR43790">
    <property type="entry name" value="CARBOHYDRATE TRANSPORT ATP-BINDING PROTEIN MG119-RELATED"/>
    <property type="match status" value="1"/>
</dbReference>
<protein>
    <recommendedName>
        <fullName evidence="13">ABC transporter domain-containing protein</fullName>
    </recommendedName>
</protein>
<dbReference type="CDD" id="cd03215">
    <property type="entry name" value="ABC_Carb_Monos_II"/>
    <property type="match status" value="1"/>
</dbReference>
<dbReference type="Pfam" id="PF00005">
    <property type="entry name" value="ABC_tran"/>
    <property type="match status" value="2"/>
</dbReference>
<keyword evidence="10 12" id="KW-1133">Transmembrane helix</keyword>
<dbReference type="InterPro" id="IPR027417">
    <property type="entry name" value="P-loop_NTPase"/>
</dbReference>
<evidence type="ECO:0000256" key="4">
    <source>
        <dbReference type="ARBA" id="ARBA00022597"/>
    </source>
</evidence>
<evidence type="ECO:0000313" key="15">
    <source>
        <dbReference type="Proteomes" id="UP000597444"/>
    </source>
</evidence>
<evidence type="ECO:0000256" key="12">
    <source>
        <dbReference type="SAM" id="Phobius"/>
    </source>
</evidence>
<dbReference type="Proteomes" id="UP000597444">
    <property type="component" value="Unassembled WGS sequence"/>
</dbReference>
<dbReference type="CDD" id="cd06579">
    <property type="entry name" value="TM_PBP1_transp_AraH_like"/>
    <property type="match status" value="1"/>
</dbReference>
<keyword evidence="6" id="KW-0677">Repeat</keyword>
<feature type="transmembrane region" description="Helical" evidence="12">
    <location>
        <begin position="578"/>
        <end position="598"/>
    </location>
</feature>
<feature type="transmembrane region" description="Helical" evidence="12">
    <location>
        <begin position="724"/>
        <end position="744"/>
    </location>
</feature>
<reference evidence="14" key="1">
    <citation type="submission" date="2020-10" db="EMBL/GenBank/DDBJ databases">
        <title>Taxonomic study of unclassified bacteria belonging to the class Ktedonobacteria.</title>
        <authorList>
            <person name="Yabe S."/>
            <person name="Wang C.M."/>
            <person name="Zheng Y."/>
            <person name="Sakai Y."/>
            <person name="Cavaletti L."/>
            <person name="Monciardini P."/>
            <person name="Donadio S."/>
        </authorList>
    </citation>
    <scope>NUCLEOTIDE SEQUENCE</scope>
    <source>
        <strain evidence="14">ID150040</strain>
    </source>
</reference>
<dbReference type="InterPro" id="IPR017871">
    <property type="entry name" value="ABC_transporter-like_CS"/>
</dbReference>
<evidence type="ECO:0000256" key="5">
    <source>
        <dbReference type="ARBA" id="ARBA00022692"/>
    </source>
</evidence>
<feature type="transmembrane region" description="Helical" evidence="12">
    <location>
        <begin position="845"/>
        <end position="868"/>
    </location>
</feature>
<sequence length="881" mass="95267">MLLHLLYDTPENAIHGIGARYMSTEATTAPILMMTDITKTFGGVQALKKVNFDLKAGEVQALIGQNGAGKSTLIKILAGAVAPDAGSIRFANKEVSLSSPSDALHLGIGTVYQDPLVYPELTVTENIFMGRELRDRYGNIDMQVQVKEVQRLLQDLDVSPQLATQPIGHLSVALRQLALIAKPLSWKPEVMVFDEPTAILTQHEAEILFSIIRRLRDRGIGIIYISHRLEEIYSLADRVTILKDGECKGTWPIYQIEKEDIAQHDNGRGPSLTADQMIELMAGQLLQESVTTPGARSPEPLLTVRNLSRKGVYHDISFEVHPGEIVGFFGLVGAGRSEVARAIFGEEVAEEGEIFLNEEKVSIRTPREALNRGIAYLPEDRKGQGLFSTLSVNYNTVITVMQRLATLKTIVQPKREETLTQQYIHDLAIKTPNSRVNVANLSGGNQQKVVLARWLATQPRVLVLDEPTAGVDVAAKQEIHNLIIELARQGTAIMLISSELQEVLKLSDRTITMHEGHVTGEFPRNTPAHTVLAAAMEGGTSTTRMQTTTSAASISWRDRLSTMLAHPQIRPLLTSREFIVLALLIVGSIVFNFTHPTFLSWNNILSILSNVAVVAIIAIGMTAVIVTGGIDVSVGSVLALCMLIAAKVIAAGMENLLVVLLVTLLVGLLMGLINGSLVAFGRIHPIIVTLGTLNIIRALHIQILGPQWLTPPSVVRPLSLGTFLGIPFPFWLVVALIILVSLFLRHRPLGRYVYALGGNTEAARLAGINIRGTIIFVYALIGLLIGLAAVIQLGLSGTVQPNAGTGLELQVIAATVIGGTNILGGRGTVIGSLLGALLVEVVHNALITIGTIALLEGLVIGTLIILAVSLDFLRHRKEAFV</sequence>
<evidence type="ECO:0000313" key="14">
    <source>
        <dbReference type="EMBL" id="GHO90635.1"/>
    </source>
</evidence>
<evidence type="ECO:0000256" key="9">
    <source>
        <dbReference type="ARBA" id="ARBA00022967"/>
    </source>
</evidence>
<comment type="subcellular location">
    <subcellularLocation>
        <location evidence="1">Cell membrane</location>
        <topology evidence="1">Multi-pass membrane protein</topology>
    </subcellularLocation>
</comment>
<dbReference type="GO" id="GO:0005886">
    <property type="term" value="C:plasma membrane"/>
    <property type="evidence" value="ECO:0007669"/>
    <property type="project" value="UniProtKB-SubCell"/>
</dbReference>
<dbReference type="Pfam" id="PF02653">
    <property type="entry name" value="BPD_transp_2"/>
    <property type="match status" value="1"/>
</dbReference>
<name>A0A8J3IDU9_9CHLR</name>
<dbReference type="GO" id="GO:0022857">
    <property type="term" value="F:transmembrane transporter activity"/>
    <property type="evidence" value="ECO:0007669"/>
    <property type="project" value="InterPro"/>
</dbReference>
<dbReference type="Gene3D" id="3.40.50.300">
    <property type="entry name" value="P-loop containing nucleotide triphosphate hydrolases"/>
    <property type="match status" value="2"/>
</dbReference>
<dbReference type="SUPFAM" id="SSF52540">
    <property type="entry name" value="P-loop containing nucleoside triphosphate hydrolases"/>
    <property type="match status" value="2"/>
</dbReference>
<evidence type="ECO:0000256" key="8">
    <source>
        <dbReference type="ARBA" id="ARBA00022840"/>
    </source>
</evidence>
<evidence type="ECO:0000256" key="2">
    <source>
        <dbReference type="ARBA" id="ARBA00022448"/>
    </source>
</evidence>
<evidence type="ECO:0000256" key="1">
    <source>
        <dbReference type="ARBA" id="ARBA00004651"/>
    </source>
</evidence>
<dbReference type="AlphaFoldDB" id="A0A8J3IDU9"/>
<keyword evidence="11 12" id="KW-0472">Membrane</keyword>
<dbReference type="InterPro" id="IPR001851">
    <property type="entry name" value="ABC_transp_permease"/>
</dbReference>
<accession>A0A8J3IDU9</accession>
<dbReference type="CDD" id="cd03216">
    <property type="entry name" value="ABC_Carb_Monos_I"/>
    <property type="match status" value="1"/>
</dbReference>
<evidence type="ECO:0000256" key="7">
    <source>
        <dbReference type="ARBA" id="ARBA00022741"/>
    </source>
</evidence>
<keyword evidence="15" id="KW-1185">Reference proteome</keyword>
<dbReference type="InterPro" id="IPR003593">
    <property type="entry name" value="AAA+_ATPase"/>
</dbReference>
<feature type="transmembrane region" description="Helical" evidence="12">
    <location>
        <begin position="774"/>
        <end position="795"/>
    </location>
</feature>
<feature type="transmembrane region" description="Helical" evidence="12">
    <location>
        <begin position="604"/>
        <end position="625"/>
    </location>
</feature>
<dbReference type="SMART" id="SM00382">
    <property type="entry name" value="AAA"/>
    <property type="match status" value="2"/>
</dbReference>
<dbReference type="EMBL" id="BNJK01000001">
    <property type="protein sequence ID" value="GHO90635.1"/>
    <property type="molecule type" value="Genomic_DNA"/>
</dbReference>
<evidence type="ECO:0000256" key="10">
    <source>
        <dbReference type="ARBA" id="ARBA00022989"/>
    </source>
</evidence>
<keyword evidence="8" id="KW-0067">ATP-binding</keyword>
<evidence type="ECO:0000256" key="6">
    <source>
        <dbReference type="ARBA" id="ARBA00022737"/>
    </source>
</evidence>
<keyword evidence="2" id="KW-0813">Transport</keyword>
<keyword evidence="9" id="KW-1278">Translocase</keyword>
<keyword evidence="3" id="KW-1003">Cell membrane</keyword>
<proteinExistence type="predicted"/>
<dbReference type="PROSITE" id="PS00211">
    <property type="entry name" value="ABC_TRANSPORTER_1"/>
    <property type="match status" value="1"/>
</dbReference>
<keyword evidence="4" id="KW-0762">Sugar transport</keyword>
<dbReference type="InterPro" id="IPR050107">
    <property type="entry name" value="ABC_carbohydrate_import_ATPase"/>
</dbReference>
<evidence type="ECO:0000256" key="3">
    <source>
        <dbReference type="ARBA" id="ARBA00022475"/>
    </source>
</evidence>
<feature type="domain" description="ABC transporter" evidence="13">
    <location>
        <begin position="32"/>
        <end position="269"/>
    </location>
</feature>
<dbReference type="PANTHER" id="PTHR43790:SF3">
    <property type="entry name" value="D-ALLOSE IMPORT ATP-BINDING PROTEIN ALSA-RELATED"/>
    <property type="match status" value="1"/>
</dbReference>
<feature type="transmembrane region" description="Helical" evidence="12">
    <location>
        <begin position="656"/>
        <end position="679"/>
    </location>
</feature>
<gene>
    <name evidence="14" type="ORF">KSF_006830</name>
</gene>
<evidence type="ECO:0000259" key="13">
    <source>
        <dbReference type="PROSITE" id="PS50893"/>
    </source>
</evidence>
<comment type="caution">
    <text evidence="14">The sequence shown here is derived from an EMBL/GenBank/DDBJ whole genome shotgun (WGS) entry which is preliminary data.</text>
</comment>